<dbReference type="EMBL" id="CDGJ01000110">
    <property type="protein sequence ID" value="CEJ09025.1"/>
    <property type="molecule type" value="Genomic_DNA"/>
</dbReference>
<dbReference type="Proteomes" id="UP000836597">
    <property type="component" value="Chromosome"/>
</dbReference>
<keyword evidence="3" id="KW-1185">Reference proteome</keyword>
<gene>
    <name evidence="1" type="ORF">DEACI_2424</name>
    <name evidence="2" type="ORF">DEACI_3508</name>
</gene>
<sequence>MKESPKGFEPQGYFGSEGFWGSKGIWGLKSTSKGFLSSGPRSLRDS</sequence>
<dbReference type="AlphaFoldDB" id="A0A8S0XBX9"/>
<name>A0A8S0XBX9_9FIRM</name>
<protein>
    <submittedName>
        <fullName evidence="1">Uncharacterized protein</fullName>
    </submittedName>
</protein>
<accession>A0A8S0XBX9</accession>
<dbReference type="KEGG" id="aacx:DEACI_2424"/>
<proteinExistence type="predicted"/>
<dbReference type="Proteomes" id="UP001071230">
    <property type="component" value="Unassembled WGS sequence"/>
</dbReference>
<evidence type="ECO:0000313" key="1">
    <source>
        <dbReference type="EMBL" id="CAA7601756.1"/>
    </source>
</evidence>
<evidence type="ECO:0000313" key="2">
    <source>
        <dbReference type="EMBL" id="CEJ09025.1"/>
    </source>
</evidence>
<dbReference type="EMBL" id="LR746496">
    <property type="protein sequence ID" value="CAA7601756.1"/>
    <property type="molecule type" value="Genomic_DNA"/>
</dbReference>
<evidence type="ECO:0000313" key="3">
    <source>
        <dbReference type="Proteomes" id="UP001071230"/>
    </source>
</evidence>
<reference evidence="1" key="2">
    <citation type="submission" date="2020-01" db="EMBL/GenBank/DDBJ databases">
        <authorList>
            <person name="Hornung B."/>
        </authorList>
    </citation>
    <scope>NUCLEOTIDE SEQUENCE</scope>
    <source>
        <strain evidence="1">PacBioINE</strain>
    </source>
</reference>
<organism evidence="1">
    <name type="scientific">Acididesulfobacillus acetoxydans</name>
    <dbReference type="NCBI Taxonomy" id="1561005"/>
    <lineage>
        <taxon>Bacteria</taxon>
        <taxon>Bacillati</taxon>
        <taxon>Bacillota</taxon>
        <taxon>Clostridia</taxon>
        <taxon>Eubacteriales</taxon>
        <taxon>Peptococcaceae</taxon>
        <taxon>Acididesulfobacillus</taxon>
    </lineage>
</organism>
<reference evidence="2" key="1">
    <citation type="submission" date="2014-11" db="EMBL/GenBank/DDBJ databases">
        <authorList>
            <person name="Hornung B.V."/>
        </authorList>
    </citation>
    <scope>NUCLEOTIDE SEQUENCE</scope>
    <source>
        <strain evidence="2">INE</strain>
    </source>
</reference>